<dbReference type="SUPFAM" id="SSF54928">
    <property type="entry name" value="RNA-binding domain, RBD"/>
    <property type="match status" value="1"/>
</dbReference>
<dbReference type="InterPro" id="IPR000504">
    <property type="entry name" value="RRM_dom"/>
</dbReference>
<dbReference type="SMART" id="SM00360">
    <property type="entry name" value="RRM"/>
    <property type="match status" value="1"/>
</dbReference>
<gene>
    <name evidence="3" type="ORF">Tco_0856789</name>
</gene>
<keyword evidence="4" id="KW-1185">Reference proteome</keyword>
<evidence type="ECO:0000313" key="4">
    <source>
        <dbReference type="Proteomes" id="UP001151760"/>
    </source>
</evidence>
<organism evidence="3 4">
    <name type="scientific">Tanacetum coccineum</name>
    <dbReference type="NCBI Taxonomy" id="301880"/>
    <lineage>
        <taxon>Eukaryota</taxon>
        <taxon>Viridiplantae</taxon>
        <taxon>Streptophyta</taxon>
        <taxon>Embryophyta</taxon>
        <taxon>Tracheophyta</taxon>
        <taxon>Spermatophyta</taxon>
        <taxon>Magnoliopsida</taxon>
        <taxon>eudicotyledons</taxon>
        <taxon>Gunneridae</taxon>
        <taxon>Pentapetalae</taxon>
        <taxon>asterids</taxon>
        <taxon>campanulids</taxon>
        <taxon>Asterales</taxon>
        <taxon>Asteraceae</taxon>
        <taxon>Asteroideae</taxon>
        <taxon>Anthemideae</taxon>
        <taxon>Anthemidinae</taxon>
        <taxon>Tanacetum</taxon>
    </lineage>
</organism>
<dbReference type="InterPro" id="IPR012677">
    <property type="entry name" value="Nucleotide-bd_a/b_plait_sf"/>
</dbReference>
<accession>A0ABQ5B7U0</accession>
<dbReference type="PROSITE" id="PS50102">
    <property type="entry name" value="RRM"/>
    <property type="match status" value="1"/>
</dbReference>
<dbReference type="EMBL" id="BQNB010012933">
    <property type="protein sequence ID" value="GJT09747.1"/>
    <property type="molecule type" value="Genomic_DNA"/>
</dbReference>
<dbReference type="CDD" id="cd00590">
    <property type="entry name" value="RRM_SF"/>
    <property type="match status" value="1"/>
</dbReference>
<sequence length="410" mass="46370">MATKQEGEQDDSEGDEKREHVPRRNVVNLFFTSFPPEWSKVNMYELFSEVGEIADVYVARKLSKAGKRFGFARFFRVGNIQSLEKRLNRISIGSFKLKVNIAKYEKSFSKSNQGCKRDGWVLDIPPKLHNLPSSSFINTMFQKPQEGEYVMIHSLVELQPIWSCFNVTDCKVKYMGGSIFSLEFRNKEEELDLNQANSESAENIAEIGIRSKVDDGGVDSIPIKIKETYGITMESGMAGKVVTPGHFPASTETDGRNIYHFPAQAHKAEILKFESRVGIPCTQMDEPAVHATNEHEMSPSNIGEKEMSTSNIGERVDIKPRPSDSDLKKIIAYSKTLRPNMSNEEIREGFVKFQSENYLSPSQKAAPIKKKKMRTVNLFDNAQNFFCKKSVKGKKCHSKTKINQRAQVAA</sequence>
<name>A0ABQ5B7U0_9ASTR</name>
<proteinExistence type="predicted"/>
<evidence type="ECO:0000259" key="2">
    <source>
        <dbReference type="PROSITE" id="PS50102"/>
    </source>
</evidence>
<evidence type="ECO:0000256" key="1">
    <source>
        <dbReference type="PROSITE-ProRule" id="PRU00176"/>
    </source>
</evidence>
<dbReference type="InterPro" id="IPR035979">
    <property type="entry name" value="RBD_domain_sf"/>
</dbReference>
<reference evidence="3" key="2">
    <citation type="submission" date="2022-01" db="EMBL/GenBank/DDBJ databases">
        <authorList>
            <person name="Yamashiro T."/>
            <person name="Shiraishi A."/>
            <person name="Satake H."/>
            <person name="Nakayama K."/>
        </authorList>
    </citation>
    <scope>NUCLEOTIDE SEQUENCE</scope>
</reference>
<protein>
    <submittedName>
        <fullName evidence="3">Nucleotide-binding alpha-beta plait domain-containing protein</fullName>
    </submittedName>
</protein>
<dbReference type="Proteomes" id="UP001151760">
    <property type="component" value="Unassembled WGS sequence"/>
</dbReference>
<keyword evidence="1" id="KW-0694">RNA-binding</keyword>
<dbReference type="Gene3D" id="3.30.70.330">
    <property type="match status" value="1"/>
</dbReference>
<feature type="domain" description="RRM" evidence="2">
    <location>
        <begin position="27"/>
        <end position="104"/>
    </location>
</feature>
<dbReference type="Pfam" id="PF00076">
    <property type="entry name" value="RRM_1"/>
    <property type="match status" value="1"/>
</dbReference>
<comment type="caution">
    <text evidence="3">The sequence shown here is derived from an EMBL/GenBank/DDBJ whole genome shotgun (WGS) entry which is preliminary data.</text>
</comment>
<reference evidence="3" key="1">
    <citation type="journal article" date="2022" name="Int. J. Mol. Sci.">
        <title>Draft Genome of Tanacetum Coccineum: Genomic Comparison of Closely Related Tanacetum-Family Plants.</title>
        <authorList>
            <person name="Yamashiro T."/>
            <person name="Shiraishi A."/>
            <person name="Nakayama K."/>
            <person name="Satake H."/>
        </authorList>
    </citation>
    <scope>NUCLEOTIDE SEQUENCE</scope>
</reference>
<evidence type="ECO:0000313" key="3">
    <source>
        <dbReference type="EMBL" id="GJT09747.1"/>
    </source>
</evidence>